<dbReference type="PANTHER" id="PTHR22591:SF1">
    <property type="entry name" value="XIN ACTIN-BINDING REPEAT-CONTAINING PROTEIN 2"/>
    <property type="match status" value="1"/>
</dbReference>
<keyword evidence="4 8" id="KW-0862">Zinc</keyword>
<dbReference type="PANTHER" id="PTHR22591">
    <property type="entry name" value="XIN"/>
    <property type="match status" value="1"/>
</dbReference>
<evidence type="ECO:0000256" key="10">
    <source>
        <dbReference type="SAM" id="MobiDB-lite"/>
    </source>
</evidence>
<feature type="repeat" description="Xin" evidence="9">
    <location>
        <begin position="370"/>
        <end position="385"/>
    </location>
</feature>
<dbReference type="InParanoid" id="W5MNV5"/>
<comment type="similarity">
    <text evidence="9">Belongs to the Xin family.</text>
</comment>
<accession>W5MNV5</accession>
<dbReference type="FunCoup" id="W5MNV5">
    <property type="interactions" value="622"/>
</dbReference>
<keyword evidence="3" id="KW-0677">Repeat</keyword>
<keyword evidence="13" id="KW-1185">Reference proteome</keyword>
<evidence type="ECO:0000256" key="2">
    <source>
        <dbReference type="ARBA" id="ARBA00022723"/>
    </source>
</evidence>
<feature type="compositionally biased region" description="Pro residues" evidence="10">
    <location>
        <begin position="2134"/>
        <end position="2144"/>
    </location>
</feature>
<evidence type="ECO:0000259" key="11">
    <source>
        <dbReference type="PROSITE" id="PS50023"/>
    </source>
</evidence>
<comment type="subcellular location">
    <subcellularLocation>
        <location evidence="1">Cell junction</location>
    </subcellularLocation>
</comment>
<feature type="repeat" description="Xin" evidence="9">
    <location>
        <begin position="1182"/>
        <end position="1197"/>
    </location>
</feature>
<feature type="repeat" description="Xin" evidence="9">
    <location>
        <begin position="481"/>
        <end position="496"/>
    </location>
</feature>
<dbReference type="PROSITE" id="PS51389">
    <property type="entry name" value="XIN"/>
    <property type="match status" value="24"/>
</dbReference>
<dbReference type="InterPro" id="IPR012510">
    <property type="entry name" value="Actin-binding_Xin_repeat"/>
</dbReference>
<reference evidence="13" key="1">
    <citation type="submission" date="2011-12" db="EMBL/GenBank/DDBJ databases">
        <title>The Draft Genome of Lepisosteus oculatus.</title>
        <authorList>
            <consortium name="The Broad Institute Genome Assembly &amp; Analysis Group"/>
            <consortium name="Computational R&amp;D Group"/>
            <consortium name="and Sequencing Platform"/>
            <person name="Di Palma F."/>
            <person name="Alfoldi J."/>
            <person name="Johnson J."/>
            <person name="Berlin A."/>
            <person name="Gnerre S."/>
            <person name="Jaffe D."/>
            <person name="MacCallum I."/>
            <person name="Young S."/>
            <person name="Walker B.J."/>
            <person name="Lander E.S."/>
            <person name="Lindblad-Toh K."/>
        </authorList>
    </citation>
    <scope>NUCLEOTIDE SEQUENCE [LARGE SCALE GENOMIC DNA]</scope>
</reference>
<feature type="compositionally biased region" description="Polar residues" evidence="10">
    <location>
        <begin position="41"/>
        <end position="53"/>
    </location>
</feature>
<evidence type="ECO:0000256" key="5">
    <source>
        <dbReference type="ARBA" id="ARBA00022949"/>
    </source>
</evidence>
<feature type="repeat" description="Xin" evidence="9">
    <location>
        <begin position="444"/>
        <end position="459"/>
    </location>
</feature>
<dbReference type="SMART" id="SM00132">
    <property type="entry name" value="LIM"/>
    <property type="match status" value="1"/>
</dbReference>
<name>W5MNV5_LEPOC</name>
<dbReference type="InterPro" id="IPR001781">
    <property type="entry name" value="Znf_LIM"/>
</dbReference>
<feature type="compositionally biased region" description="Basic and acidic residues" evidence="10">
    <location>
        <begin position="2590"/>
        <end position="2609"/>
    </location>
</feature>
<feature type="region of interest" description="Disordered" evidence="10">
    <location>
        <begin position="2285"/>
        <end position="2404"/>
    </location>
</feature>
<evidence type="ECO:0000256" key="9">
    <source>
        <dbReference type="PROSITE-ProRule" id="PRU00721"/>
    </source>
</evidence>
<evidence type="ECO:0000313" key="13">
    <source>
        <dbReference type="Proteomes" id="UP000018468"/>
    </source>
</evidence>
<dbReference type="SUPFAM" id="SSF57716">
    <property type="entry name" value="Glucocorticoid receptor-like (DNA-binding domain)"/>
    <property type="match status" value="2"/>
</dbReference>
<feature type="region of interest" description="Disordered" evidence="10">
    <location>
        <begin position="3273"/>
        <end position="3348"/>
    </location>
</feature>
<keyword evidence="2 8" id="KW-0479">Metal-binding</keyword>
<protein>
    <submittedName>
        <fullName evidence="12">Xin actin binding repeat containing 2</fullName>
    </submittedName>
</protein>
<evidence type="ECO:0000256" key="8">
    <source>
        <dbReference type="PROSITE-ProRule" id="PRU00125"/>
    </source>
</evidence>
<dbReference type="Gene3D" id="2.10.110.10">
    <property type="entry name" value="Cysteine Rich Protein"/>
    <property type="match status" value="1"/>
</dbReference>
<feature type="repeat" description="Xin" evidence="9">
    <location>
        <begin position="636"/>
        <end position="651"/>
    </location>
</feature>
<feature type="compositionally biased region" description="Pro residues" evidence="10">
    <location>
        <begin position="2088"/>
        <end position="2110"/>
    </location>
</feature>
<dbReference type="Proteomes" id="UP000018468">
    <property type="component" value="Linkage group LG12"/>
</dbReference>
<feature type="repeat" description="Xin" evidence="9">
    <location>
        <begin position="598"/>
        <end position="613"/>
    </location>
</feature>
<feature type="repeat" description="Xin" evidence="9">
    <location>
        <begin position="956"/>
        <end position="971"/>
    </location>
</feature>
<keyword evidence="7 9" id="KW-0009">Actin-binding</keyword>
<dbReference type="GO" id="GO:0046872">
    <property type="term" value="F:metal ion binding"/>
    <property type="evidence" value="ECO:0007669"/>
    <property type="project" value="UniProtKB-KW"/>
</dbReference>
<keyword evidence="5" id="KW-0965">Cell junction</keyword>
<feature type="repeat" description="Xin" evidence="9">
    <location>
        <begin position="1219"/>
        <end position="1234"/>
    </location>
</feature>
<feature type="repeat" description="Xin" evidence="9">
    <location>
        <begin position="1144"/>
        <end position="1159"/>
    </location>
</feature>
<dbReference type="CDD" id="cd09442">
    <property type="entry name" value="LIM_Eplin_like"/>
    <property type="match status" value="1"/>
</dbReference>
<feature type="repeat" description="Xin" evidence="9">
    <location>
        <begin position="560"/>
        <end position="575"/>
    </location>
</feature>
<dbReference type="HOGENOM" id="CLU_000319_0_0_1"/>
<dbReference type="GO" id="GO:0070161">
    <property type="term" value="C:anchoring junction"/>
    <property type="evidence" value="ECO:0007669"/>
    <property type="project" value="UniProtKB-SubCell"/>
</dbReference>
<feature type="compositionally biased region" description="Pro residues" evidence="10">
    <location>
        <begin position="2309"/>
        <end position="2322"/>
    </location>
</feature>
<keyword evidence="6 8" id="KW-0440">LIM domain</keyword>
<dbReference type="FunFam" id="2.10.110.10:FF:000002">
    <property type="entry name" value="LIM domain and actin-binding 1"/>
    <property type="match status" value="1"/>
</dbReference>
<evidence type="ECO:0000256" key="3">
    <source>
        <dbReference type="ARBA" id="ARBA00022737"/>
    </source>
</evidence>
<feature type="repeat" description="Xin" evidence="9">
    <location>
        <begin position="405"/>
        <end position="420"/>
    </location>
</feature>
<dbReference type="Pfam" id="PF00412">
    <property type="entry name" value="LIM"/>
    <property type="match status" value="1"/>
</dbReference>
<feature type="region of interest" description="Disordered" evidence="10">
    <location>
        <begin position="2668"/>
        <end position="2701"/>
    </location>
</feature>
<dbReference type="OMA" id="MPLYAIQ"/>
<feature type="repeat" description="Xin" evidence="9">
    <location>
        <begin position="923"/>
        <end position="938"/>
    </location>
</feature>
<feature type="compositionally biased region" description="Pro residues" evidence="10">
    <location>
        <begin position="2155"/>
        <end position="2164"/>
    </location>
</feature>
<evidence type="ECO:0000256" key="4">
    <source>
        <dbReference type="ARBA" id="ARBA00022833"/>
    </source>
</evidence>
<feature type="compositionally biased region" description="Basic and acidic residues" evidence="10">
    <location>
        <begin position="1"/>
        <end position="14"/>
    </location>
</feature>
<dbReference type="InterPro" id="IPR030072">
    <property type="entry name" value="XIRP1/XIRP2"/>
</dbReference>
<sequence length="3370" mass="379896">MDQKDCQSPEDKLCPKSSLDTSKSAGSTDKSGTGIPEETANGRSSTLLDSNNETVSLKERLAMYQAAVSKKEAASTSSTAVEESEACSLPGGLASVKKQFESQEIGSSHRTVTQFHYQHKSVQEVSSTSEVMVKSSTGAELRENVPSTHQVSFVQDEKVSLDESVHQSSLASGYENHYDETVKIITGEELPKISTQVLKQQFEKPAQEKVQVEVTPSKHIKVIRLKTLFKCNNYYLCLNSFCCINIVKTSTSRICETSSTTREVEGARYTSVSDSASARNFEGVEYFPPPPPDLLKAPSELVEPSYSPEPPTYPSKNTAPKEEYSKQRNLNELKRLYKHIHPEVRKNLEKDYFSDFTEIHHVESQGEVKGDVQQARYVFENTGHSPNKCMSPEREYLEWDEILKGEVQSMRWMFENQPLDSIKDESPDQENARNISQQEIIAGGDVKYTAWMFETQPIDALGASTPDSVEQTAKFPELARGDVRTAAWLFETQPLDTLNKIYQEDEQATDVTISKDITGGNVKTARYLFETQHLDTLGHTETIDEDHFLQLKSELEEIKGDVTTTTRLFETLPLCVIRGSAGEMLEITTVRREETERGDVRTSRWLFETQPLDMINKDATQVKVVCGVSMEDNIQGGVNRGRWLFETKTLDSIREESESSKLEKEDIIGADVRKQCWIFETQPMDSLKDNSNTRPIPTEEIVRGDVQSARYLFETIPMDALKDSPDVGKLQKVVASEEERGDVRHQKWVFESQPLENIREEKKDFIRTVKVEELDKGDVRNYKKIFETVDLSRCDESQKIQVEGVSSGSVQSNRVIFESAPLYAMQDSSGQYHEVKTVRREEIVKGDVRSCKWMFETRPIDQFDESINKFQIIKGISKQEIQSGDVKTAKWLFETQPLDSIKYFSNIDDGENKTKETDEIVKGDVKTCRWLFETQPMDVLYEKAESKSEMEEIQKGDVKTCTWLFETQALDAIKDESETVLKTCTVRQDDVQGKDVRMARFLFETENLENIKGEDGRVFKRVTEIDVQSGDVSRMKCIFENQSSDLFSSTSEETMKKLKSIQAEDIQKGNVVNCMWLFENQPIENIKENPEEHKNIRTVTDVQGGNVKNGCFIFETFSLDRIHEETSETLKQIKTVQQEEIERGDVKNYTMLFETQPLYAIQDKEGHFHEVTTVTKEEVMRGDVVGARWLFETKPLDSIKDTDEVYVLKAVTQEDIQRGDVSSARWRFETQSLDEIADDVKVLTRTVDDIQGGDVKTSKKLFESEELDEKKVVRTVSVSEIQKGDVRTATWLFETHTMDEIQGEGSDYSEIKTVTKEEVLKGDVKESIWLFEKQPLDTIKETDGTDIVVTREEIPQADVKTTTWLFETTPFHEFNESHVEKTEIVGKSIKETLNELYSHKVVDTHGILIEADEIGDVRMAKYNLMNQETPEIQKEEIIRGNLQNIMMNLLNKQDTTEKGIIIDKEERGNINTTVAQLFNRETDINVEKEEIIKGDIQEAINNLLVEDKSTKRGILIQEDEMGDVRMTIYSLLNKKDEATIKNEDIVKGNVKGTIHNLLSTPDSPELSRKIKINEVERGNVSFYTTCIESGAMDYLRQLQTDPEDTPPEQRGEEEIIGGDVEGTKLLLKKNQIQIERTVAEDDIVPGDVHNTVKVFMTEPENLLVNVQREDIIKGDLKAALNSLSQAIHQTTVIEKEEVVKGDIPATLKSLEEAKNQAKELEKLEVVPGDIKGALESLEKSVNTKIEIIVEDLVHGDIKGTLKSLEEAQHIVKEVEKEEVVKGDIQSAMQNLLGASAEKKVVQHQVSVQGDVKATIQALLEPKTPAKTQRRPSTEGDVKHTIRSLYDVQEPTQMEKETVIKGDVQGTIKSLREGKQHTSTELNTDDSKNVKGAVKTSLHSQQGIHECSVVTKSEGETVKQVPAGKNLVHNVEPENDSGKQKHISCNKSVKIKSLVQEDQSLLTKTVISNKVHQSKEKTVNEQSVKQKSASLPQPMSAMKKITTNQLTETVTAEHPDVIKKNSQRNVMRTKNIQEAKLIKNTETTVTEHKTGIKKLDVKTLKTHSRSSELGKGDGHLVKPEKKKVKPELHFPPPPLSPPPSETELPPPPPPMLVVEADNQMFPPPPPSVMKQDSDLPPPPPPPPPSVEYLHPEMEHFPPPPPPSPPSMVTNKLERETLPPPPSQKELDSIPLQKPHVSPEGAKKIIVKPANVPPLHKAPKFEPSKQVRQSKAVLTESHVQNQQTAAAVSTITTEVESREEKIKKQEELKTQIQQDALALTAAKALPGKSLPKAPQEESPLASPKRVFVPPVKLPFPTTEPPTTKPKPYVRKFKTPLMIAEEKYRKQREETEKMKGVQTPKSPSSSEEPQEFPHSQSEKAVLVALKEQSEKKSSDQSEVIHKQTEKNIKSEAVFLNSSLSTGNQKSFFNSATISSAKHNVTSDQIATVSSSKQKATSVSCTETLDSSNINTLIVSSAAEQLESILNTSSENERSKQEILQGLKNLTQGPSTPKSNTIKIPKVTPSFKVKTIKVPKVDECSEEKKRGVKQQVEMKKEKSLLTRSSLQHSETEVKVEKVEKHNKSEIPEDSPQSKQEHQIKKLQEKSKKEKEIKQQIPIKVTVIPKDTKPLSSGKPLQVQEKGIMQKTHTTLEKEHIQVHEEVIITESTVQHTAQQHGAAHIQKQQHSYEKQKEESSKQAMSRKREELQQLLSHINNFEKVPGQNYSQTAKSFLENVPEWLIGQEERKELERIPDDCSVQKLKEITAYIRNQAYAKLVYFDGSLHAADNEPVSGATPKISKINIGSTKESRKQDFHEAIAIDQRIPSPLVRLRSPSPSYITIESTARRTESPQRAAPSPPLTTMQRAATPPAPPPRSSNTPTSRMSRASATPSPPVSRAEKLAKLKDTTAKLSQGVSQSQTTPPVQVTEKKSEIIESPASFRRQFKIESHVVETATSESSLIGGTVKDMKEFYEEARKAEEHKTYNRKEPIEIPVRLGLEMEDSDQLTENQRDDVPKVDLSELVHKFESPEQKVYVRKKPIVIAERLGSDTEDDGERKTTQTEEMPAFNLKAIKTVFESTEQSCHIKDQKNKHDERQEESCEPTVSSKMNSVSEQFSGADKFGNKHSESIRTRHAPPTYADVVKGNIAVLDISADTSPEELLKNFQKTWQESERVFKSLGYKVSEVEEMTSQAISHQEVTDKIQVPELETCTLCQTKVYPMECLIADKQTFHKACFRCQYCSSKLSLGNYASLHGQMYCKPHFKQLFKSKGNYDEGFGHKPHKELWSSKNQRNSAQDTTPNTSPEKANANNSSSESIVLTEKQTSTTEEKDNTPFEETKKPANKLSIKWPPQTDTPKKVFIIEEEVKVVKPNWPP</sequence>
<organism evidence="12 13">
    <name type="scientific">Lepisosteus oculatus</name>
    <name type="common">Spotted gar</name>
    <dbReference type="NCBI Taxonomy" id="7918"/>
    <lineage>
        <taxon>Eukaryota</taxon>
        <taxon>Metazoa</taxon>
        <taxon>Chordata</taxon>
        <taxon>Craniata</taxon>
        <taxon>Vertebrata</taxon>
        <taxon>Euteleostomi</taxon>
        <taxon>Actinopterygii</taxon>
        <taxon>Neopterygii</taxon>
        <taxon>Holostei</taxon>
        <taxon>Semionotiformes</taxon>
        <taxon>Lepisosteidae</taxon>
        <taxon>Lepisosteus</taxon>
    </lineage>
</organism>
<feature type="repeat" description="Xin" evidence="9">
    <location>
        <begin position="704"/>
        <end position="719"/>
    </location>
</feature>
<feature type="region of interest" description="Disordered" evidence="10">
    <location>
        <begin position="3079"/>
        <end position="3107"/>
    </location>
</feature>
<evidence type="ECO:0000256" key="6">
    <source>
        <dbReference type="ARBA" id="ARBA00023038"/>
    </source>
</evidence>
<feature type="compositionally biased region" description="Polar residues" evidence="10">
    <location>
        <begin position="3282"/>
        <end position="3300"/>
    </location>
</feature>
<feature type="region of interest" description="Disordered" evidence="10">
    <location>
        <begin position="292"/>
        <end position="324"/>
    </location>
</feature>
<dbReference type="Ensembl" id="ENSLOCT00000010076.1">
    <property type="protein sequence ID" value="ENSLOCP00000010064.1"/>
    <property type="gene ID" value="ENSLOCG00000008286.1"/>
</dbReference>
<feature type="repeat" description="Xin" evidence="9">
    <location>
        <begin position="1357"/>
        <end position="1372"/>
    </location>
</feature>
<feature type="compositionally biased region" description="Polar residues" evidence="10">
    <location>
        <begin position="1979"/>
        <end position="1992"/>
    </location>
</feature>
<feature type="region of interest" description="Disordered" evidence="10">
    <location>
        <begin position="2208"/>
        <end position="2227"/>
    </location>
</feature>
<dbReference type="STRING" id="7918.ENSLOCP00000010064"/>
<feature type="repeat" description="Xin" evidence="9">
    <location>
        <begin position="741"/>
        <end position="756"/>
    </location>
</feature>
<feature type="region of interest" description="Disordered" evidence="10">
    <location>
        <begin position="1972"/>
        <end position="1992"/>
    </location>
</feature>
<feature type="compositionally biased region" description="Polar residues" evidence="10">
    <location>
        <begin position="18"/>
        <end position="31"/>
    </location>
</feature>
<feature type="compositionally biased region" description="Basic and acidic residues" evidence="10">
    <location>
        <begin position="2337"/>
        <end position="2352"/>
    </location>
</feature>
<dbReference type="Pfam" id="PF08043">
    <property type="entry name" value="Xin"/>
    <property type="match status" value="16"/>
</dbReference>
<feature type="compositionally biased region" description="Basic and acidic residues" evidence="10">
    <location>
        <begin position="3079"/>
        <end position="3094"/>
    </location>
</feature>
<feature type="repeat" description="Xin" evidence="9">
    <location>
        <begin position="670"/>
        <end position="685"/>
    </location>
</feature>
<dbReference type="GO" id="GO:0051015">
    <property type="term" value="F:actin filament binding"/>
    <property type="evidence" value="ECO:0000318"/>
    <property type="project" value="GO_Central"/>
</dbReference>
<dbReference type="PROSITE" id="PS50023">
    <property type="entry name" value="LIM_DOMAIN_2"/>
    <property type="match status" value="1"/>
</dbReference>
<feature type="compositionally biased region" description="Basic and acidic residues" evidence="10">
    <location>
        <begin position="2565"/>
        <end position="2582"/>
    </location>
</feature>
<feature type="region of interest" description="Disordered" evidence="10">
    <location>
        <begin position="2905"/>
        <end position="2925"/>
    </location>
</feature>
<feature type="repeat" description="Xin" evidence="9">
    <location>
        <begin position="846"/>
        <end position="861"/>
    </location>
</feature>
<feature type="repeat" description="Xin" evidence="9">
    <location>
        <begin position="520"/>
        <end position="535"/>
    </location>
</feature>
<feature type="repeat" description="Xin" evidence="9">
    <location>
        <begin position="1253"/>
        <end position="1268"/>
    </location>
</feature>
<dbReference type="GeneTree" id="ENSGT00530000063779"/>
<feature type="compositionally biased region" description="Basic and acidic residues" evidence="10">
    <location>
        <begin position="2384"/>
        <end position="2404"/>
    </location>
</feature>
<feature type="compositionally biased region" description="Polar residues" evidence="10">
    <location>
        <begin position="3098"/>
        <end position="3107"/>
    </location>
</feature>
<feature type="repeat" description="Xin" evidence="9">
    <location>
        <begin position="1105"/>
        <end position="1120"/>
    </location>
</feature>
<feature type="compositionally biased region" description="Polar residues" evidence="10">
    <location>
        <begin position="2909"/>
        <end position="2920"/>
    </location>
</feature>
<feature type="repeat" description="Xin" evidence="9">
    <location>
        <begin position="1322"/>
        <end position="1337"/>
    </location>
</feature>
<feature type="region of interest" description="Disordered" evidence="10">
    <location>
        <begin position="2837"/>
        <end position="2893"/>
    </location>
</feature>
<dbReference type="GO" id="GO:0007015">
    <property type="term" value="P:actin filament organization"/>
    <property type="evidence" value="ECO:0000318"/>
    <property type="project" value="GO_Central"/>
</dbReference>
<reference evidence="12" key="2">
    <citation type="submission" date="2025-08" db="UniProtKB">
        <authorList>
            <consortium name="Ensembl"/>
        </authorList>
    </citation>
    <scope>IDENTIFICATION</scope>
</reference>
<feature type="compositionally biased region" description="Basic and acidic residues" evidence="10">
    <location>
        <begin position="2058"/>
        <end position="2078"/>
    </location>
</feature>
<feature type="compositionally biased region" description="Low complexity" evidence="10">
    <location>
        <begin position="2357"/>
        <end position="2372"/>
    </location>
</feature>
<proteinExistence type="inferred from homology"/>
<feature type="compositionally biased region" description="Basic and acidic residues" evidence="10">
    <location>
        <begin position="3322"/>
        <end position="3335"/>
    </location>
</feature>
<feature type="compositionally biased region" description="Basic and acidic residues" evidence="10">
    <location>
        <begin position="2682"/>
        <end position="2701"/>
    </location>
</feature>
<feature type="region of interest" description="Disordered" evidence="10">
    <location>
        <begin position="1"/>
        <end position="53"/>
    </location>
</feature>
<comment type="domain">
    <text evidence="9">Xin repeats bind F-actin.</text>
</comment>
<feature type="region of interest" description="Disordered" evidence="10">
    <location>
        <begin position="2534"/>
        <end position="2609"/>
    </location>
</feature>
<feature type="repeat" description="Xin" evidence="9">
    <location>
        <begin position="994"/>
        <end position="1009"/>
    </location>
</feature>
<evidence type="ECO:0000256" key="1">
    <source>
        <dbReference type="ARBA" id="ARBA00004282"/>
    </source>
</evidence>
<dbReference type="Bgee" id="ENSLOCG00000008286">
    <property type="expression patterns" value="Expressed in muscle tissue and 11 other cell types or tissues"/>
</dbReference>
<dbReference type="EMBL" id="AHAT01020072">
    <property type="status" value="NOT_ANNOTATED_CDS"/>
    <property type="molecule type" value="Genomic_DNA"/>
</dbReference>
<feature type="region of interest" description="Disordered" evidence="10">
    <location>
        <begin position="2058"/>
        <end position="2200"/>
    </location>
</feature>
<feature type="domain" description="LIM zinc-binding" evidence="11">
    <location>
        <begin position="3204"/>
        <end position="3264"/>
    </location>
</feature>
<dbReference type="PROSITE" id="PS00478">
    <property type="entry name" value="LIM_DOMAIN_1"/>
    <property type="match status" value="1"/>
</dbReference>
<reference evidence="12" key="3">
    <citation type="submission" date="2025-09" db="UniProtKB">
        <authorList>
            <consortium name="Ensembl"/>
        </authorList>
    </citation>
    <scope>IDENTIFICATION</scope>
</reference>
<feature type="repeat" description="Xin" evidence="9">
    <location>
        <begin position="1284"/>
        <end position="1299"/>
    </location>
</feature>
<feature type="repeat" description="Xin" evidence="9">
    <location>
        <begin position="884"/>
        <end position="899"/>
    </location>
</feature>
<feature type="compositionally biased region" description="Polar residues" evidence="10">
    <location>
        <begin position="3310"/>
        <end position="3321"/>
    </location>
</feature>
<evidence type="ECO:0000313" key="12">
    <source>
        <dbReference type="Ensembl" id="ENSLOCP00000010064.1"/>
    </source>
</evidence>
<evidence type="ECO:0000256" key="7">
    <source>
        <dbReference type="ARBA" id="ARBA00023203"/>
    </source>
</evidence>
<dbReference type="eggNOG" id="KOG1700">
    <property type="taxonomic scope" value="Eukaryota"/>
</dbReference>